<gene>
    <name evidence="1" type="ORF">PHYBLDRAFT_169191</name>
</gene>
<dbReference type="AlphaFoldDB" id="A0A162U2E4"/>
<reference evidence="2" key="1">
    <citation type="submission" date="2015-06" db="EMBL/GenBank/DDBJ databases">
        <title>Expansion of signal transduction pathways in fungi by whole-genome duplication.</title>
        <authorList>
            <consortium name="DOE Joint Genome Institute"/>
            <person name="Corrochano L.M."/>
            <person name="Kuo A."/>
            <person name="Marcet-Houben M."/>
            <person name="Polaino S."/>
            <person name="Salamov A."/>
            <person name="Villalobos J.M."/>
            <person name="Alvarez M.I."/>
            <person name="Avalos J."/>
            <person name="Benito E.P."/>
            <person name="Benoit I."/>
            <person name="Burger G."/>
            <person name="Camino L.P."/>
            <person name="Canovas D."/>
            <person name="Cerda-Olmedo E."/>
            <person name="Cheng J.-F."/>
            <person name="Dominguez A."/>
            <person name="Elias M."/>
            <person name="Eslava A.P."/>
            <person name="Glaser F."/>
            <person name="Grimwood J."/>
            <person name="Gutierrez G."/>
            <person name="Heitman J."/>
            <person name="Henrissat B."/>
            <person name="Iturriaga E.A."/>
            <person name="Lang B.F."/>
            <person name="Lavin J.L."/>
            <person name="Lee S."/>
            <person name="Li W."/>
            <person name="Lindquist E."/>
            <person name="Lopez-Garcia S."/>
            <person name="Luque E.M."/>
            <person name="Marcos A.T."/>
            <person name="Martin J."/>
            <person name="McCluskey K."/>
            <person name="Medina H.R."/>
            <person name="Miralles-Duran A."/>
            <person name="Miyazaki A."/>
            <person name="Munoz-Torres E."/>
            <person name="Oguiza J.A."/>
            <person name="Ohm R."/>
            <person name="Olmedo M."/>
            <person name="Orejas M."/>
            <person name="Ortiz-Castellanos L."/>
            <person name="Pisabarro A.G."/>
            <person name="Rodriguez-Romero J."/>
            <person name="Ruiz-Herrera J."/>
            <person name="Ruiz-Vazquez R."/>
            <person name="Sanz C."/>
            <person name="Schackwitz W."/>
            <person name="Schmutz J."/>
            <person name="Shahriari M."/>
            <person name="Shelest E."/>
            <person name="Silva-Franco F."/>
            <person name="Soanes D."/>
            <person name="Syed K."/>
            <person name="Tagua V.G."/>
            <person name="Talbot N.J."/>
            <person name="Thon M."/>
            <person name="De vries R.P."/>
            <person name="Wiebenga A."/>
            <person name="Yadav J.S."/>
            <person name="Braun E.L."/>
            <person name="Baker S."/>
            <person name="Garre V."/>
            <person name="Horwitz B."/>
            <person name="Torres-Martinez S."/>
            <person name="Idnurm A."/>
            <person name="Herrera-Estrella A."/>
            <person name="Gabaldon T."/>
            <person name="Grigoriev I.V."/>
        </authorList>
    </citation>
    <scope>NUCLEOTIDE SEQUENCE [LARGE SCALE GENOMIC DNA]</scope>
    <source>
        <strain evidence="2">NRRL 1555(-)</strain>
    </source>
</reference>
<dbReference type="VEuPathDB" id="FungiDB:PHYBLDRAFT_169191"/>
<sequence>MRIFLPKNSRWSCAKSVPVLISKISIELAVLIQLKRFEHTLIYRNIRLLSNEMWLWLWHIYSIIGHPLQDYYEYSCLIPASMLTLIELHYYGCKLRGNMDMVIVPS</sequence>
<keyword evidence="2" id="KW-1185">Reference proteome</keyword>
<proteinExistence type="predicted"/>
<name>A0A162U2E4_PHYB8</name>
<evidence type="ECO:0000313" key="1">
    <source>
        <dbReference type="EMBL" id="OAD72932.1"/>
    </source>
</evidence>
<dbReference type="InParanoid" id="A0A162U2E4"/>
<evidence type="ECO:0000313" key="2">
    <source>
        <dbReference type="Proteomes" id="UP000077315"/>
    </source>
</evidence>
<dbReference type="EMBL" id="KV440982">
    <property type="protein sequence ID" value="OAD72932.1"/>
    <property type="molecule type" value="Genomic_DNA"/>
</dbReference>
<dbReference type="Proteomes" id="UP000077315">
    <property type="component" value="Unassembled WGS sequence"/>
</dbReference>
<dbReference type="GeneID" id="28996924"/>
<dbReference type="RefSeq" id="XP_018290972.1">
    <property type="nucleotide sequence ID" value="XM_018436018.1"/>
</dbReference>
<organism evidence="1 2">
    <name type="scientific">Phycomyces blakesleeanus (strain ATCC 8743b / DSM 1359 / FGSC 10004 / NBRC 33097 / NRRL 1555)</name>
    <dbReference type="NCBI Taxonomy" id="763407"/>
    <lineage>
        <taxon>Eukaryota</taxon>
        <taxon>Fungi</taxon>
        <taxon>Fungi incertae sedis</taxon>
        <taxon>Mucoromycota</taxon>
        <taxon>Mucoromycotina</taxon>
        <taxon>Mucoromycetes</taxon>
        <taxon>Mucorales</taxon>
        <taxon>Phycomycetaceae</taxon>
        <taxon>Phycomyces</taxon>
    </lineage>
</organism>
<accession>A0A162U2E4</accession>
<protein>
    <submittedName>
        <fullName evidence="1">Uncharacterized protein</fullName>
    </submittedName>
</protein>